<name>A0A841CMD7_9PSEU</name>
<gene>
    <name evidence="1" type="ORF">FHS29_004888</name>
</gene>
<proteinExistence type="predicted"/>
<dbReference type="AlphaFoldDB" id="A0A841CMD7"/>
<dbReference type="RefSeq" id="WP_184694081.1">
    <property type="nucleotide sequence ID" value="NZ_JACHJN010000007.1"/>
</dbReference>
<dbReference type="Proteomes" id="UP000547510">
    <property type="component" value="Unassembled WGS sequence"/>
</dbReference>
<keyword evidence="2" id="KW-1185">Reference proteome</keyword>
<organism evidence="1 2">
    <name type="scientific">Saccharothrix tamanrassetensis</name>
    <dbReference type="NCBI Taxonomy" id="1051531"/>
    <lineage>
        <taxon>Bacteria</taxon>
        <taxon>Bacillati</taxon>
        <taxon>Actinomycetota</taxon>
        <taxon>Actinomycetes</taxon>
        <taxon>Pseudonocardiales</taxon>
        <taxon>Pseudonocardiaceae</taxon>
        <taxon>Saccharothrix</taxon>
    </lineage>
</organism>
<accession>A0A841CMD7</accession>
<dbReference type="EMBL" id="JACHJN010000007">
    <property type="protein sequence ID" value="MBB5958280.1"/>
    <property type="molecule type" value="Genomic_DNA"/>
</dbReference>
<comment type="caution">
    <text evidence="1">The sequence shown here is derived from an EMBL/GenBank/DDBJ whole genome shotgun (WGS) entry which is preliminary data.</text>
</comment>
<reference evidence="1 2" key="1">
    <citation type="submission" date="2020-08" db="EMBL/GenBank/DDBJ databases">
        <title>Genomic Encyclopedia of Type Strains, Phase III (KMG-III): the genomes of soil and plant-associated and newly described type strains.</title>
        <authorList>
            <person name="Whitman W."/>
        </authorList>
    </citation>
    <scope>NUCLEOTIDE SEQUENCE [LARGE SCALE GENOMIC DNA]</scope>
    <source>
        <strain evidence="1 2">CECT 8640</strain>
    </source>
</reference>
<evidence type="ECO:0000313" key="2">
    <source>
        <dbReference type="Proteomes" id="UP000547510"/>
    </source>
</evidence>
<evidence type="ECO:0000313" key="1">
    <source>
        <dbReference type="EMBL" id="MBB5958280.1"/>
    </source>
</evidence>
<sequence>MSRQELRVLDLVGELATARAERCLALACGDTVTAGLLAAWIDTLLDEWNRRALVG</sequence>
<protein>
    <submittedName>
        <fullName evidence="1">Uncharacterized protein</fullName>
    </submittedName>
</protein>